<comment type="cofactor">
    <cofactor evidence="1 13">
        <name>heme</name>
        <dbReference type="ChEBI" id="CHEBI:30413"/>
    </cofactor>
</comment>
<dbReference type="PANTHER" id="PTHR24292">
    <property type="entry name" value="CYTOCHROME P450"/>
    <property type="match status" value="1"/>
</dbReference>
<gene>
    <name evidence="15" type="primary">CYP6EW2</name>
</gene>
<keyword evidence="8" id="KW-0492">Microsome</keyword>
<evidence type="ECO:0000256" key="4">
    <source>
        <dbReference type="ARBA" id="ARBA00010617"/>
    </source>
</evidence>
<dbReference type="GO" id="GO:0020037">
    <property type="term" value="F:heme binding"/>
    <property type="evidence" value="ECO:0007669"/>
    <property type="project" value="InterPro"/>
</dbReference>
<evidence type="ECO:0000256" key="11">
    <source>
        <dbReference type="ARBA" id="ARBA00023033"/>
    </source>
</evidence>
<sequence length="506" mass="58313">MIVFVVSIILSILTGIYLFIKKKYSFFEENGIPYIKPSFPLGNMKGIGSKYHMSEIIRKVYEECKDKGKIVGFYNLIQAAYLVTDLEIVKVVAVKDFNNFVNRGVFNNEEYEPLSAHLFSIEDDRWRFIRNKISPVFTSGKLKFMYPTISDKAKNFVSAVDRKSKNGAPVAVKDLANRFTVDIISSVAFGMEANTLNDEHEELINIFREVFGEDGPSMFFFFFVMAFPKLAKTLRLRQFSKRLSDFFINVVGRNIKYREDNNDKRNDFLNMLIQLKNKGSIDGEFSTETKKLTLNEVLAQCFLFFLAGSDTSSTTISFALTQLAFNIDMQEKLRAEILEKTKDNNGVISYETLHEMTYLNQVVSETLRMYTPGFTLLRQSSEDFEVPDTNVTIKKGSSVWIPTLAFHFDERFWVNPNKFDPERFTQEEIAKRPAQCYFPFGEGPRNCIGMRFGLVNVKFGVAMIIKNFKVTPNSKMEYPIKLNPKSPGMDPITGFWLNLRKFKVIF</sequence>
<evidence type="ECO:0000256" key="1">
    <source>
        <dbReference type="ARBA" id="ARBA00001971"/>
    </source>
</evidence>
<dbReference type="Gene3D" id="1.10.630.10">
    <property type="entry name" value="Cytochrome P450"/>
    <property type="match status" value="1"/>
</dbReference>
<dbReference type="InterPro" id="IPR036396">
    <property type="entry name" value="Cyt_P450_sf"/>
</dbReference>
<evidence type="ECO:0000256" key="5">
    <source>
        <dbReference type="ARBA" id="ARBA00022617"/>
    </source>
</evidence>
<keyword evidence="12" id="KW-0472">Membrane</keyword>
<reference evidence="15" key="1">
    <citation type="submission" date="2016-08" db="EMBL/GenBank/DDBJ databases">
        <title>Identification and functional analysis of cytochrome P450 genes from the aquatic midge Chironomus tentans (Diptera: Chironomidae).</title>
        <authorList>
            <person name="Tang G."/>
            <person name="Li D."/>
            <person name="He Y."/>
            <person name="Zhu Y.-C."/>
            <person name="Zhang X."/>
            <person name="Yao J."/>
            <person name="Zhu K."/>
        </authorList>
    </citation>
    <scope>NUCLEOTIDE SEQUENCE</scope>
</reference>
<dbReference type="GO" id="GO:0004497">
    <property type="term" value="F:monooxygenase activity"/>
    <property type="evidence" value="ECO:0007669"/>
    <property type="project" value="UniProtKB-KW"/>
</dbReference>
<comment type="subcellular location">
    <subcellularLocation>
        <location evidence="3">Endoplasmic reticulum membrane</location>
        <topology evidence="3">Peripheral membrane protein</topology>
    </subcellularLocation>
    <subcellularLocation>
        <location evidence="2">Microsome membrane</location>
        <topology evidence="2">Peripheral membrane protein</topology>
    </subcellularLocation>
</comment>
<dbReference type="Pfam" id="PF00067">
    <property type="entry name" value="p450"/>
    <property type="match status" value="1"/>
</dbReference>
<evidence type="ECO:0000256" key="3">
    <source>
        <dbReference type="ARBA" id="ARBA00004406"/>
    </source>
</evidence>
<name>A0A1W6R7J6_CHITE</name>
<evidence type="ECO:0000256" key="10">
    <source>
        <dbReference type="ARBA" id="ARBA00023004"/>
    </source>
</evidence>
<dbReference type="PRINTS" id="PR00385">
    <property type="entry name" value="P450"/>
</dbReference>
<dbReference type="AlphaFoldDB" id="A0A1W6R7J6"/>
<dbReference type="PANTHER" id="PTHR24292:SF100">
    <property type="entry name" value="CYTOCHROME P450 6A16, ISOFORM B-RELATED"/>
    <property type="match status" value="1"/>
</dbReference>
<dbReference type="PROSITE" id="PS00086">
    <property type="entry name" value="CYTOCHROME_P450"/>
    <property type="match status" value="1"/>
</dbReference>
<protein>
    <submittedName>
        <fullName evidence="15">Cytochrome P450</fullName>
    </submittedName>
</protein>
<evidence type="ECO:0000256" key="2">
    <source>
        <dbReference type="ARBA" id="ARBA00004174"/>
    </source>
</evidence>
<proteinExistence type="evidence at transcript level"/>
<keyword evidence="10 13" id="KW-0408">Iron</keyword>
<comment type="similarity">
    <text evidence="4 14">Belongs to the cytochrome P450 family.</text>
</comment>
<evidence type="ECO:0000256" key="8">
    <source>
        <dbReference type="ARBA" id="ARBA00022848"/>
    </source>
</evidence>
<evidence type="ECO:0000256" key="13">
    <source>
        <dbReference type="PIRSR" id="PIRSR602401-1"/>
    </source>
</evidence>
<evidence type="ECO:0000256" key="14">
    <source>
        <dbReference type="RuleBase" id="RU000461"/>
    </source>
</evidence>
<evidence type="ECO:0000256" key="7">
    <source>
        <dbReference type="ARBA" id="ARBA00022824"/>
    </source>
</evidence>
<dbReference type="GO" id="GO:0005789">
    <property type="term" value="C:endoplasmic reticulum membrane"/>
    <property type="evidence" value="ECO:0007669"/>
    <property type="project" value="UniProtKB-SubCell"/>
</dbReference>
<dbReference type="InterPro" id="IPR001128">
    <property type="entry name" value="Cyt_P450"/>
</dbReference>
<keyword evidence="5 13" id="KW-0349">Heme</keyword>
<dbReference type="SUPFAM" id="SSF48264">
    <property type="entry name" value="Cytochrome P450"/>
    <property type="match status" value="1"/>
</dbReference>
<keyword evidence="7" id="KW-0256">Endoplasmic reticulum</keyword>
<dbReference type="InterPro" id="IPR050476">
    <property type="entry name" value="Insect_CytP450_Detox"/>
</dbReference>
<keyword evidence="11 14" id="KW-0503">Monooxygenase</keyword>
<organism evidence="15">
    <name type="scientific">Chironomus tentans</name>
    <name type="common">Midge</name>
    <name type="synonym">Camptochironomus tentans</name>
    <dbReference type="NCBI Taxonomy" id="7153"/>
    <lineage>
        <taxon>Eukaryota</taxon>
        <taxon>Metazoa</taxon>
        <taxon>Ecdysozoa</taxon>
        <taxon>Arthropoda</taxon>
        <taxon>Hexapoda</taxon>
        <taxon>Insecta</taxon>
        <taxon>Pterygota</taxon>
        <taxon>Neoptera</taxon>
        <taxon>Endopterygota</taxon>
        <taxon>Diptera</taxon>
        <taxon>Nematocera</taxon>
        <taxon>Chironomoidea</taxon>
        <taxon>Chironomidae</taxon>
        <taxon>Chironominae</taxon>
        <taxon>Chironomus</taxon>
    </lineage>
</organism>
<dbReference type="GO" id="GO:0016705">
    <property type="term" value="F:oxidoreductase activity, acting on paired donors, with incorporation or reduction of molecular oxygen"/>
    <property type="evidence" value="ECO:0007669"/>
    <property type="project" value="InterPro"/>
</dbReference>
<dbReference type="GO" id="GO:0005506">
    <property type="term" value="F:iron ion binding"/>
    <property type="evidence" value="ECO:0007669"/>
    <property type="project" value="InterPro"/>
</dbReference>
<keyword evidence="9 14" id="KW-0560">Oxidoreductase</keyword>
<accession>A0A1W6R7J6</accession>
<evidence type="ECO:0000256" key="12">
    <source>
        <dbReference type="ARBA" id="ARBA00023136"/>
    </source>
</evidence>
<evidence type="ECO:0000313" key="15">
    <source>
        <dbReference type="EMBL" id="ARO50440.1"/>
    </source>
</evidence>
<dbReference type="CDD" id="cd11056">
    <property type="entry name" value="CYP6-like"/>
    <property type="match status" value="1"/>
</dbReference>
<keyword evidence="6 13" id="KW-0479">Metal-binding</keyword>
<dbReference type="InterPro" id="IPR017972">
    <property type="entry name" value="Cyt_P450_CS"/>
</dbReference>
<evidence type="ECO:0000256" key="9">
    <source>
        <dbReference type="ARBA" id="ARBA00023002"/>
    </source>
</evidence>
<dbReference type="FunFam" id="1.10.630.10:FF:000042">
    <property type="entry name" value="Cytochrome P450"/>
    <property type="match status" value="1"/>
</dbReference>
<dbReference type="EMBL" id="KX688008">
    <property type="protein sequence ID" value="ARO50440.1"/>
    <property type="molecule type" value="mRNA"/>
</dbReference>
<dbReference type="InterPro" id="IPR002401">
    <property type="entry name" value="Cyt_P450_E_grp-I"/>
</dbReference>
<dbReference type="PRINTS" id="PR00463">
    <property type="entry name" value="EP450I"/>
</dbReference>
<feature type="binding site" description="axial binding residue" evidence="13">
    <location>
        <position position="447"/>
    </location>
    <ligand>
        <name>heme</name>
        <dbReference type="ChEBI" id="CHEBI:30413"/>
    </ligand>
    <ligandPart>
        <name>Fe</name>
        <dbReference type="ChEBI" id="CHEBI:18248"/>
    </ligandPart>
</feature>
<evidence type="ECO:0000256" key="6">
    <source>
        <dbReference type="ARBA" id="ARBA00022723"/>
    </source>
</evidence>